<dbReference type="Proteomes" id="UP000645462">
    <property type="component" value="Unassembled WGS sequence"/>
</dbReference>
<protein>
    <recommendedName>
        <fullName evidence="1">HTH luxR-type domain-containing protein</fullName>
    </recommendedName>
</protein>
<dbReference type="InterPro" id="IPR000792">
    <property type="entry name" value="Tscrpt_reg_LuxR_C"/>
</dbReference>
<gene>
    <name evidence="2" type="ORF">GCM10011363_29130</name>
</gene>
<dbReference type="RefSeq" id="WP_188482783.1">
    <property type="nucleotide sequence ID" value="NZ_BMFC01000008.1"/>
</dbReference>
<dbReference type="InterPro" id="IPR016032">
    <property type="entry name" value="Sig_transdc_resp-reg_C-effctor"/>
</dbReference>
<dbReference type="SMART" id="SM00421">
    <property type="entry name" value="HTH_LUXR"/>
    <property type="match status" value="1"/>
</dbReference>
<accession>A0ABQ1KWC7</accession>
<dbReference type="EMBL" id="BMFC01000008">
    <property type="protein sequence ID" value="GGC10615.1"/>
    <property type="molecule type" value="Genomic_DNA"/>
</dbReference>
<dbReference type="Gene3D" id="3.30.450.20">
    <property type="entry name" value="PAS domain"/>
    <property type="match status" value="1"/>
</dbReference>
<dbReference type="InterPro" id="IPR035965">
    <property type="entry name" value="PAS-like_dom_sf"/>
</dbReference>
<proteinExistence type="predicted"/>
<dbReference type="Gene3D" id="1.10.10.10">
    <property type="entry name" value="Winged helix-like DNA-binding domain superfamily/Winged helix DNA-binding domain"/>
    <property type="match status" value="1"/>
</dbReference>
<dbReference type="SUPFAM" id="SSF46894">
    <property type="entry name" value="C-terminal effector domain of the bipartite response regulators"/>
    <property type="match status" value="1"/>
</dbReference>
<organism evidence="2 3">
    <name type="scientific">Marivita lacus</name>
    <dbReference type="NCBI Taxonomy" id="1323742"/>
    <lineage>
        <taxon>Bacteria</taxon>
        <taxon>Pseudomonadati</taxon>
        <taxon>Pseudomonadota</taxon>
        <taxon>Alphaproteobacteria</taxon>
        <taxon>Rhodobacterales</taxon>
        <taxon>Roseobacteraceae</taxon>
        <taxon>Marivita</taxon>
    </lineage>
</organism>
<evidence type="ECO:0000313" key="2">
    <source>
        <dbReference type="EMBL" id="GGC10615.1"/>
    </source>
</evidence>
<dbReference type="SUPFAM" id="SSF55785">
    <property type="entry name" value="PYP-like sensor domain (PAS domain)"/>
    <property type="match status" value="1"/>
</dbReference>
<keyword evidence="3" id="KW-1185">Reference proteome</keyword>
<reference evidence="3" key="1">
    <citation type="journal article" date="2019" name="Int. J. Syst. Evol. Microbiol.">
        <title>The Global Catalogue of Microorganisms (GCM) 10K type strain sequencing project: providing services to taxonomists for standard genome sequencing and annotation.</title>
        <authorList>
            <consortium name="The Broad Institute Genomics Platform"/>
            <consortium name="The Broad Institute Genome Sequencing Center for Infectious Disease"/>
            <person name="Wu L."/>
            <person name="Ma J."/>
        </authorList>
    </citation>
    <scope>NUCLEOTIDE SEQUENCE [LARGE SCALE GENOMIC DNA]</scope>
    <source>
        <strain evidence="3">CGMCC 1.12478</strain>
    </source>
</reference>
<evidence type="ECO:0000259" key="1">
    <source>
        <dbReference type="SMART" id="SM00421"/>
    </source>
</evidence>
<feature type="domain" description="HTH luxR-type" evidence="1">
    <location>
        <begin position="311"/>
        <end position="368"/>
    </location>
</feature>
<sequence>MEEAQLHTAIGEIYARVLDPARAAIAGQVIEEALGIGSSIHFVSEAHGGKMTRLLSASENFDDDARRDYADYYHARNVWFERALPQPPPIVRLGEELIDPEDFLKTEFCADWCSRVEIFHMIGCTYPLGHGLVGGSGVHRSRRQGSFSDGDKRLYALLMEHFARAVGVSMDLGLHATASTISADIVEALNLGVILVTEDRKIIQANAVAARILGLRRWLTVVGGRLRTVHYGSLGVLSWRIAAAARTGAGRGLDTGTVLRLRDIEGAVLPILISPFRNHDEAWGNSHPTAAILFHDPARQNSAPENMISAAYGLSPAEGRLARILAEGKTLTQAAAEVGVSVNTAKTQLASIFSRTGFSRQVDLVAEIRANPLLRIVTR</sequence>
<name>A0ABQ1KWC7_9RHOB</name>
<comment type="caution">
    <text evidence="2">The sequence shown here is derived from an EMBL/GenBank/DDBJ whole genome shotgun (WGS) entry which is preliminary data.</text>
</comment>
<dbReference type="InterPro" id="IPR036388">
    <property type="entry name" value="WH-like_DNA-bd_sf"/>
</dbReference>
<evidence type="ECO:0000313" key="3">
    <source>
        <dbReference type="Proteomes" id="UP000645462"/>
    </source>
</evidence>